<evidence type="ECO:0000313" key="2">
    <source>
        <dbReference type="EMBL" id="VDL79854.1"/>
    </source>
</evidence>
<reference evidence="2 3" key="2">
    <citation type="submission" date="2018-11" db="EMBL/GenBank/DDBJ databases">
        <authorList>
            <consortium name="Pathogen Informatics"/>
        </authorList>
    </citation>
    <scope>NUCLEOTIDE SEQUENCE [LARGE SCALE GENOMIC DNA]</scope>
</reference>
<dbReference type="Proteomes" id="UP000271162">
    <property type="component" value="Unassembled WGS sequence"/>
</dbReference>
<evidence type="ECO:0000256" key="1">
    <source>
        <dbReference type="SAM" id="MobiDB-lite"/>
    </source>
</evidence>
<sequence>MKNEYNKVMEEIVKVVVYTNGEDKEPLSWPSLIGNNGATFGLRVKVSYPFWQYFKAEGRKVLLDFNKKNGTRIRFLQEKCLKIKDRENLCLFIRDAIRKRYQSKGKMPIPMQLRKDHLKLGEMGTYDPVILVERLNIDLSQWKGLSMEKLMDDRIREERKAGRVVVGPLALPGLDDIQESEESCAMKRTHDSEDGGAPVNKKPFVKN</sequence>
<gene>
    <name evidence="2" type="ORF">NBR_LOCUS16259</name>
</gene>
<organism evidence="4">
    <name type="scientific">Nippostrongylus brasiliensis</name>
    <name type="common">Rat hookworm</name>
    <dbReference type="NCBI Taxonomy" id="27835"/>
    <lineage>
        <taxon>Eukaryota</taxon>
        <taxon>Metazoa</taxon>
        <taxon>Ecdysozoa</taxon>
        <taxon>Nematoda</taxon>
        <taxon>Chromadorea</taxon>
        <taxon>Rhabditida</taxon>
        <taxon>Rhabditina</taxon>
        <taxon>Rhabditomorpha</taxon>
        <taxon>Strongyloidea</taxon>
        <taxon>Heligmosomidae</taxon>
        <taxon>Nippostrongylus</taxon>
    </lineage>
</organism>
<reference evidence="4" key="1">
    <citation type="submission" date="2017-02" db="UniProtKB">
        <authorList>
            <consortium name="WormBaseParasite"/>
        </authorList>
    </citation>
    <scope>IDENTIFICATION</scope>
</reference>
<feature type="compositionally biased region" description="Basic and acidic residues" evidence="1">
    <location>
        <begin position="184"/>
        <end position="193"/>
    </location>
</feature>
<protein>
    <submittedName>
        <fullName evidence="4">PC4 domain-containing protein</fullName>
    </submittedName>
</protein>
<dbReference type="AlphaFoldDB" id="A0A0N4YHC8"/>
<name>A0A0N4YHC8_NIPBR</name>
<dbReference type="WBParaSite" id="NBR_0001625801-mRNA-1">
    <property type="protein sequence ID" value="NBR_0001625801-mRNA-1"/>
    <property type="gene ID" value="NBR_0001625801"/>
</dbReference>
<keyword evidence="3" id="KW-1185">Reference proteome</keyword>
<evidence type="ECO:0000313" key="3">
    <source>
        <dbReference type="Proteomes" id="UP000271162"/>
    </source>
</evidence>
<accession>A0A0N4YHC8</accession>
<evidence type="ECO:0000313" key="4">
    <source>
        <dbReference type="WBParaSite" id="NBR_0001625801-mRNA-1"/>
    </source>
</evidence>
<proteinExistence type="predicted"/>
<feature type="region of interest" description="Disordered" evidence="1">
    <location>
        <begin position="180"/>
        <end position="207"/>
    </location>
</feature>
<dbReference type="EMBL" id="UYSL01022113">
    <property type="protein sequence ID" value="VDL79854.1"/>
    <property type="molecule type" value="Genomic_DNA"/>
</dbReference>